<dbReference type="GO" id="GO:0006457">
    <property type="term" value="P:protein folding"/>
    <property type="evidence" value="ECO:0007669"/>
    <property type="project" value="TreeGrafter"/>
</dbReference>
<dbReference type="InterPro" id="IPR036338">
    <property type="entry name" value="Aha1"/>
</dbReference>
<dbReference type="Gene3D" id="3.15.10.20">
    <property type="entry name" value="Activator of Hsp90 ATPase Aha1, N-terminal domain"/>
    <property type="match status" value="1"/>
</dbReference>
<evidence type="ECO:0000256" key="2">
    <source>
        <dbReference type="SAM" id="MobiDB-lite"/>
    </source>
</evidence>
<evidence type="ECO:0000259" key="3">
    <source>
        <dbReference type="SMART" id="SM01000"/>
    </source>
</evidence>
<dbReference type="Pfam" id="PF09229">
    <property type="entry name" value="Aha1_N"/>
    <property type="match status" value="1"/>
</dbReference>
<dbReference type="PANTHER" id="PTHR13009">
    <property type="entry name" value="HEAT SHOCK PROTEIN 90 HSP90 CO-CHAPERONE AHA-1"/>
    <property type="match status" value="1"/>
</dbReference>
<organism evidence="4">
    <name type="scientific">Aureoumbra lagunensis</name>
    <dbReference type="NCBI Taxonomy" id="44058"/>
    <lineage>
        <taxon>Eukaryota</taxon>
        <taxon>Sar</taxon>
        <taxon>Stramenopiles</taxon>
        <taxon>Ochrophyta</taxon>
        <taxon>Pelagophyceae</taxon>
        <taxon>Pelagomonadales</taxon>
        <taxon>Aureoumbra</taxon>
    </lineage>
</organism>
<evidence type="ECO:0000313" key="4">
    <source>
        <dbReference type="EMBL" id="CAE0360236.1"/>
    </source>
</evidence>
<dbReference type="AlphaFoldDB" id="A0A7S3JNR7"/>
<feature type="compositionally biased region" description="Basic and acidic residues" evidence="2">
    <location>
        <begin position="13"/>
        <end position="46"/>
    </location>
</feature>
<dbReference type="GO" id="GO:0005829">
    <property type="term" value="C:cytosol"/>
    <property type="evidence" value="ECO:0007669"/>
    <property type="project" value="TreeGrafter"/>
</dbReference>
<protein>
    <recommendedName>
        <fullName evidence="3">Activator of Hsp90 ATPase AHSA1-like N-terminal domain-containing protein</fullName>
    </recommendedName>
</protein>
<dbReference type="GO" id="GO:0051087">
    <property type="term" value="F:protein-folding chaperone binding"/>
    <property type="evidence" value="ECO:0007669"/>
    <property type="project" value="InterPro"/>
</dbReference>
<accession>A0A7S3JNR7</accession>
<dbReference type="SUPFAM" id="SSF103111">
    <property type="entry name" value="Activator of Hsp90 ATPase, Aha1"/>
    <property type="match status" value="1"/>
</dbReference>
<dbReference type="CDD" id="cd22249">
    <property type="entry name" value="UDM1_RNF168_RNF169-like"/>
    <property type="match status" value="1"/>
</dbReference>
<dbReference type="EMBL" id="HBIJ01001300">
    <property type="protein sequence ID" value="CAE0360236.1"/>
    <property type="molecule type" value="Transcribed_RNA"/>
</dbReference>
<feature type="domain" description="Activator of Hsp90 ATPase AHSA1-like N-terminal" evidence="3">
    <location>
        <begin position="124"/>
        <end position="252"/>
    </location>
</feature>
<comment type="similarity">
    <text evidence="1">Belongs to the AHA1 family.</text>
</comment>
<dbReference type="GO" id="GO:0001671">
    <property type="term" value="F:ATPase activator activity"/>
    <property type="evidence" value="ECO:0007669"/>
    <property type="project" value="InterPro"/>
</dbReference>
<reference evidence="4" key="1">
    <citation type="submission" date="2021-01" db="EMBL/GenBank/DDBJ databases">
        <authorList>
            <person name="Corre E."/>
            <person name="Pelletier E."/>
            <person name="Niang G."/>
            <person name="Scheremetjew M."/>
            <person name="Finn R."/>
            <person name="Kale V."/>
            <person name="Holt S."/>
            <person name="Cochrane G."/>
            <person name="Meng A."/>
            <person name="Brown T."/>
            <person name="Cohen L."/>
        </authorList>
    </citation>
    <scope>NUCLEOTIDE SEQUENCE</scope>
    <source>
        <strain evidence="4">CCMP1510</strain>
    </source>
</reference>
<dbReference type="InterPro" id="IPR015310">
    <property type="entry name" value="AHSA1-like_N"/>
</dbReference>
<dbReference type="PANTHER" id="PTHR13009:SF22">
    <property type="entry name" value="LD43819P"/>
    <property type="match status" value="1"/>
</dbReference>
<gene>
    <name evidence="4" type="ORF">ALAG00032_LOCUS966</name>
</gene>
<name>A0A7S3JNR7_9STRA</name>
<feature type="region of interest" description="Disordered" evidence="2">
    <location>
        <begin position="1"/>
        <end position="46"/>
    </location>
</feature>
<sequence>MVPITFDEWLKEEDEKKKNQEEEAKKQKEAEAKYREEQRRLRKKQKEDVEIIDDEDLSDCRGYKVLPDGRKTSYFTRETDAQTVDLLKKANQGPKKIDGNDQQTLHRSVSSGSAWNAAGTTFEERSQTKWVDDRLRHHLGTARCDFPTTNHICVTNVKKLSGEASIAVSRGKSRYIFDYVGKLEWEAVLDGDSYKGSINLPELSSTITDGRYEQQIKIKNSSAPSSPALQAALPKFQDAVNAAICNFVSEYQQRILR</sequence>
<proteinExistence type="inferred from homology"/>
<evidence type="ECO:0000256" key="1">
    <source>
        <dbReference type="ARBA" id="ARBA00006817"/>
    </source>
</evidence>
<dbReference type="SMART" id="SM01000">
    <property type="entry name" value="Aha1_N"/>
    <property type="match status" value="1"/>
</dbReference>